<keyword evidence="2" id="KW-1185">Reference proteome</keyword>
<name>F5YWC2_MYCSD</name>
<sequence>MSLWNADCPSNSTSMLSSVIGVRYHPLLGNLPAVATDGDARLTGQPGLQVGLGGLLIGLKLLAMR</sequence>
<dbReference type="HOGENOM" id="CLU_2845174_0_0_11"/>
<evidence type="ECO:0000313" key="1">
    <source>
        <dbReference type="EMBL" id="AEF34023.1"/>
    </source>
</evidence>
<protein>
    <submittedName>
        <fullName evidence="1">Uncharacterized protein</fullName>
    </submittedName>
</protein>
<proteinExistence type="predicted"/>
<accession>F5YWC2</accession>
<reference evidence="1 2" key="1">
    <citation type="journal article" date="2011" name="J. Bacteriol.">
        <title>Complete genome sequence of a novel clinical isolate, the nontuberculous Mycobacterium strain JDM601.</title>
        <authorList>
            <person name="Zhang Z.Y."/>
            <person name="Sun Z.Q."/>
            <person name="Wang Z.L."/>
            <person name="Wen Z.L."/>
            <person name="Sun Q.W."/>
            <person name="Zhu Z.Q."/>
            <person name="Song Y.Z."/>
            <person name="Zhao J.W."/>
            <person name="Wang H.H."/>
            <person name="Zhang S.L."/>
            <person name="Guo X.K."/>
        </authorList>
    </citation>
    <scope>NUCLEOTIDE SEQUENCE [LARGE SCALE GENOMIC DNA]</scope>
    <source>
        <strain evidence="1 2">JDM601</strain>
    </source>
</reference>
<dbReference type="EMBL" id="CP002329">
    <property type="protein sequence ID" value="AEF34023.1"/>
    <property type="molecule type" value="Genomic_DNA"/>
</dbReference>
<dbReference type="AlphaFoldDB" id="F5YWC2"/>
<evidence type="ECO:0000313" key="2">
    <source>
        <dbReference type="Proteomes" id="UP000009224"/>
    </source>
</evidence>
<dbReference type="Proteomes" id="UP000009224">
    <property type="component" value="Chromosome"/>
</dbReference>
<gene>
    <name evidence="1" type="ordered locus">JDM601_0023</name>
</gene>
<organism evidence="1 2">
    <name type="scientific">Mycolicibacter sinensis (strain JDM601)</name>
    <name type="common">Mycobacterium sinense</name>
    <dbReference type="NCBI Taxonomy" id="875328"/>
    <lineage>
        <taxon>Bacteria</taxon>
        <taxon>Bacillati</taxon>
        <taxon>Actinomycetota</taxon>
        <taxon>Actinomycetes</taxon>
        <taxon>Mycobacteriales</taxon>
        <taxon>Mycobacteriaceae</taxon>
        <taxon>Mycolicibacter</taxon>
    </lineage>
</organism>
<dbReference type="KEGG" id="mjd:JDM601_0023"/>